<evidence type="ECO:0000313" key="9">
    <source>
        <dbReference type="Proteomes" id="UP000192639"/>
    </source>
</evidence>
<keyword evidence="4" id="KW-0804">Transcription</keyword>
<dbReference type="GO" id="GO:0051123">
    <property type="term" value="P:RNA polymerase II preinitiation complex assembly"/>
    <property type="evidence" value="ECO:0007669"/>
    <property type="project" value="TreeGrafter"/>
</dbReference>
<dbReference type="GO" id="GO:0005669">
    <property type="term" value="C:transcription factor TFIID complex"/>
    <property type="evidence" value="ECO:0007669"/>
    <property type="project" value="InterPro"/>
</dbReference>
<dbReference type="AlphaFoldDB" id="A0A1Y1SA05"/>
<evidence type="ECO:0000256" key="3">
    <source>
        <dbReference type="ARBA" id="ARBA00023015"/>
    </source>
</evidence>
<dbReference type="InterPro" id="IPR037817">
    <property type="entry name" value="TAF7"/>
</dbReference>
<dbReference type="EMBL" id="LWDP01000007">
    <property type="protein sequence ID" value="ORD94876.1"/>
    <property type="molecule type" value="Genomic_DNA"/>
</dbReference>
<evidence type="ECO:0000256" key="6">
    <source>
        <dbReference type="SAM" id="Coils"/>
    </source>
</evidence>
<accession>A0A1Y1SA05</accession>
<gene>
    <name evidence="8" type="ORF">ECANGB1_2068</name>
</gene>
<dbReference type="OrthoDB" id="153872at2759"/>
<dbReference type="Proteomes" id="UP000192639">
    <property type="component" value="Unassembled WGS sequence"/>
</dbReference>
<dbReference type="GO" id="GO:0016251">
    <property type="term" value="F:RNA polymerase II general transcription initiation factor activity"/>
    <property type="evidence" value="ECO:0007669"/>
    <property type="project" value="TreeGrafter"/>
</dbReference>
<evidence type="ECO:0000256" key="2">
    <source>
        <dbReference type="ARBA" id="ARBA00009368"/>
    </source>
</evidence>
<keyword evidence="3" id="KW-0805">Transcription regulation</keyword>
<sequence length="195" mass="23062">MDLSACKLKKINSTSVELVYKNKVYTGVIERPPTVIESQKIIENKMYKIADISGIVRIFSNKEEMSNRAGEEEVLTPPMRWCRERRFRKYEMRMKKVVEVEKQLAKLLEEDAKAVKVELIHQEEEELDEIAADLEQGFVEKDIAQEEEEKEKTPNEVDKEIEEKEKMIEKTTNVVLKKRFIEELRILKERKKDTN</sequence>
<feature type="domain" description="TAFII55 protein conserved region" evidence="7">
    <location>
        <begin position="1"/>
        <end position="116"/>
    </location>
</feature>
<evidence type="ECO:0000313" key="8">
    <source>
        <dbReference type="EMBL" id="ORD94876.1"/>
    </source>
</evidence>
<evidence type="ECO:0000256" key="5">
    <source>
        <dbReference type="ARBA" id="ARBA00023242"/>
    </source>
</evidence>
<dbReference type="VEuPathDB" id="MicrosporidiaDB:ECANGB1_2068"/>
<protein>
    <recommendedName>
        <fullName evidence="7">TAFII55 protein conserved region domain-containing protein</fullName>
    </recommendedName>
</protein>
<proteinExistence type="inferred from homology"/>
<evidence type="ECO:0000256" key="4">
    <source>
        <dbReference type="ARBA" id="ARBA00023163"/>
    </source>
</evidence>
<dbReference type="SMART" id="SM01370">
    <property type="entry name" value="TAFII55_N"/>
    <property type="match status" value="1"/>
</dbReference>
<dbReference type="PANTHER" id="PTHR12228">
    <property type="entry name" value="TRANSCRIPTION INITIATION FACTOR TFIID 55 KD SUBUNIT-RELATED"/>
    <property type="match status" value="1"/>
</dbReference>
<dbReference type="PANTHER" id="PTHR12228:SF0">
    <property type="entry name" value="TATA-BOX BINDING PROTEIN ASSOCIATED FACTOR 7"/>
    <property type="match status" value="1"/>
</dbReference>
<comment type="caution">
    <text evidence="8">The sequence shown here is derived from an EMBL/GenBank/DDBJ whole genome shotgun (WGS) entry which is preliminary data.</text>
</comment>
<evidence type="ECO:0000256" key="1">
    <source>
        <dbReference type="ARBA" id="ARBA00004123"/>
    </source>
</evidence>
<dbReference type="InterPro" id="IPR006751">
    <property type="entry name" value="TAFII55_prot_cons_reg"/>
</dbReference>
<organism evidence="8 9">
    <name type="scientific">Enterospora canceri</name>
    <dbReference type="NCBI Taxonomy" id="1081671"/>
    <lineage>
        <taxon>Eukaryota</taxon>
        <taxon>Fungi</taxon>
        <taxon>Fungi incertae sedis</taxon>
        <taxon>Microsporidia</taxon>
        <taxon>Enterocytozoonidae</taxon>
        <taxon>Enterospora</taxon>
    </lineage>
</organism>
<comment type="similarity">
    <text evidence="2">Belongs to the TAF7 family.</text>
</comment>
<keyword evidence="6" id="KW-0175">Coiled coil</keyword>
<reference evidence="8 9" key="1">
    <citation type="journal article" date="2017" name="Environ. Microbiol.">
        <title>Decay of the glycolytic pathway and adaptation to intranuclear parasitism within Enterocytozoonidae microsporidia.</title>
        <authorList>
            <person name="Wiredu Boakye D."/>
            <person name="Jaroenlak P."/>
            <person name="Prachumwat A."/>
            <person name="Williams T.A."/>
            <person name="Bateman K.S."/>
            <person name="Itsathitphaisarn O."/>
            <person name="Sritunyalucksana K."/>
            <person name="Paszkiewicz K.H."/>
            <person name="Moore K.A."/>
            <person name="Stentiford G.D."/>
            <person name="Williams B.A."/>
        </authorList>
    </citation>
    <scope>NUCLEOTIDE SEQUENCE [LARGE SCALE GENOMIC DNA]</scope>
    <source>
        <strain evidence="8 9">GB1</strain>
    </source>
</reference>
<evidence type="ECO:0000259" key="7">
    <source>
        <dbReference type="SMART" id="SM01370"/>
    </source>
</evidence>
<comment type="subcellular location">
    <subcellularLocation>
        <location evidence="1">Nucleus</location>
    </subcellularLocation>
</comment>
<keyword evidence="5" id="KW-0539">Nucleus</keyword>
<keyword evidence="9" id="KW-1185">Reference proteome</keyword>
<feature type="coiled-coil region" evidence="6">
    <location>
        <begin position="90"/>
        <end position="163"/>
    </location>
</feature>
<dbReference type="Pfam" id="PF04658">
    <property type="entry name" value="TAFII55_N"/>
    <property type="match status" value="1"/>
</dbReference>
<name>A0A1Y1SA05_9MICR</name>